<dbReference type="EMBL" id="JACGWJ010000003">
    <property type="protein sequence ID" value="KAL0430589.1"/>
    <property type="molecule type" value="Genomic_DNA"/>
</dbReference>
<dbReference type="AlphaFoldDB" id="A0AAW2VNI3"/>
<name>A0AAW2VNI3_SESRA</name>
<reference evidence="2" key="1">
    <citation type="submission" date="2020-06" db="EMBL/GenBank/DDBJ databases">
        <authorList>
            <person name="Li T."/>
            <person name="Hu X."/>
            <person name="Zhang T."/>
            <person name="Song X."/>
            <person name="Zhang H."/>
            <person name="Dai N."/>
            <person name="Sheng W."/>
            <person name="Hou X."/>
            <person name="Wei L."/>
        </authorList>
    </citation>
    <scope>NUCLEOTIDE SEQUENCE</scope>
    <source>
        <strain evidence="2">G02</strain>
        <tissue evidence="2">Leaf</tissue>
    </source>
</reference>
<feature type="region of interest" description="Disordered" evidence="1">
    <location>
        <begin position="1"/>
        <end position="34"/>
    </location>
</feature>
<proteinExistence type="predicted"/>
<gene>
    <name evidence="2" type="ORF">Sradi_0684900</name>
</gene>
<protein>
    <recommendedName>
        <fullName evidence="3">Endonuclease/exonuclease/phosphatase domain-containing protein</fullName>
    </recommendedName>
</protein>
<dbReference type="Gene3D" id="3.60.10.10">
    <property type="entry name" value="Endonuclease/exonuclease/phosphatase"/>
    <property type="match status" value="1"/>
</dbReference>
<feature type="region of interest" description="Disordered" evidence="1">
    <location>
        <begin position="113"/>
        <end position="132"/>
    </location>
</feature>
<organism evidence="2">
    <name type="scientific">Sesamum radiatum</name>
    <name type="common">Black benniseed</name>
    <dbReference type="NCBI Taxonomy" id="300843"/>
    <lineage>
        <taxon>Eukaryota</taxon>
        <taxon>Viridiplantae</taxon>
        <taxon>Streptophyta</taxon>
        <taxon>Embryophyta</taxon>
        <taxon>Tracheophyta</taxon>
        <taxon>Spermatophyta</taxon>
        <taxon>Magnoliopsida</taxon>
        <taxon>eudicotyledons</taxon>
        <taxon>Gunneridae</taxon>
        <taxon>Pentapetalae</taxon>
        <taxon>asterids</taxon>
        <taxon>lamiids</taxon>
        <taxon>Lamiales</taxon>
        <taxon>Pedaliaceae</taxon>
        <taxon>Sesamum</taxon>
    </lineage>
</organism>
<comment type="caution">
    <text evidence="2">The sequence shown here is derived from an EMBL/GenBank/DDBJ whole genome shotgun (WGS) entry which is preliminary data.</text>
</comment>
<reference evidence="2" key="2">
    <citation type="journal article" date="2024" name="Plant">
        <title>Genomic evolution and insights into agronomic trait innovations of Sesamum species.</title>
        <authorList>
            <person name="Miao H."/>
            <person name="Wang L."/>
            <person name="Qu L."/>
            <person name="Liu H."/>
            <person name="Sun Y."/>
            <person name="Le M."/>
            <person name="Wang Q."/>
            <person name="Wei S."/>
            <person name="Zheng Y."/>
            <person name="Lin W."/>
            <person name="Duan Y."/>
            <person name="Cao H."/>
            <person name="Xiong S."/>
            <person name="Wang X."/>
            <person name="Wei L."/>
            <person name="Li C."/>
            <person name="Ma Q."/>
            <person name="Ju M."/>
            <person name="Zhao R."/>
            <person name="Li G."/>
            <person name="Mu C."/>
            <person name="Tian Q."/>
            <person name="Mei H."/>
            <person name="Zhang T."/>
            <person name="Gao T."/>
            <person name="Zhang H."/>
        </authorList>
    </citation>
    <scope>NUCLEOTIDE SEQUENCE</scope>
    <source>
        <strain evidence="2">G02</strain>
    </source>
</reference>
<evidence type="ECO:0000313" key="2">
    <source>
        <dbReference type="EMBL" id="KAL0430589.1"/>
    </source>
</evidence>
<evidence type="ECO:0008006" key="3">
    <source>
        <dbReference type="Google" id="ProtNLM"/>
    </source>
</evidence>
<accession>A0AAW2VNI3</accession>
<dbReference type="SUPFAM" id="SSF56219">
    <property type="entry name" value="DNase I-like"/>
    <property type="match status" value="1"/>
</dbReference>
<sequence>MKDGRQLASVEDVGNEGPGNGLYSIPGDDHQAGGTMREIGEAVHEESASEPVMQATVVAHEELPGCAQNTMAHEFSHLSTEAEDGLIAPIEDGEIQTDEDKVVRRVACHRRGRSMGDGGGSVRHSPSPDRGRTRVLNRVRKQNHLDFLPIMEPIVSFNGRFMARRLGFHDAICDNVARRDLWDALRTVSVGASPWIVGGDFNTVLSLEERFGGAASSSVAMSDFHDVIADYALVDAGYTGSPYTWYISDAREWYGLALAEINSAEALFEGLEQGCLWDVVDRVVEAERSLKEVDEAYDLDLCDRTLTERNRCSAELVRALDQEEAFWKQKARIKWAKDGERNTRYSIRWL</sequence>
<evidence type="ECO:0000256" key="1">
    <source>
        <dbReference type="SAM" id="MobiDB-lite"/>
    </source>
</evidence>
<dbReference type="InterPro" id="IPR036691">
    <property type="entry name" value="Endo/exonu/phosph_ase_sf"/>
</dbReference>